<reference evidence="2 3" key="1">
    <citation type="submission" date="2016-10" db="EMBL/GenBank/DDBJ databases">
        <authorList>
            <person name="de Groot N.N."/>
        </authorList>
    </citation>
    <scope>NUCLEOTIDE SEQUENCE [LARGE SCALE GENOMIC DNA]</scope>
    <source>
        <strain evidence="2 3">DSM 46701</strain>
    </source>
</reference>
<dbReference type="OrthoDB" id="197680at2"/>
<dbReference type="AlphaFoldDB" id="A0A1H8FVU1"/>
<sequence>MYFGLQSMFYKYVRGLNDWNHHKTETGQKQIELTCARRDSAAFQAVVSSEEDFLLTIREEPLFWKGGPLEIARLSVETDAPFRVNVHLIGLIEDDDRSLKSDILLQQSHIYVERRRIQPVWIELEAESEIPAGTYSGKLKLWTHTLFDDEKLEEELVFTVHVREEVLPEPKYYKFYLDLWQHNSNIARKYEVPLWSEEHFLFIDAYLKSLADLGQKALSVVVSEIPWSGQGSYLDREPSDLFEYSMVHVRRHPDGSYSYDFAALDRYVETGFKHGISSEIEVFGLLNIWQNSVYGSIVEGYPDGIRVRYYDEQSGSYRYIRERPHLEAYIRALESHLTEKGWIDKVRILADEPADYELFSERINTLQQIAPSFKYKAAINHANFIQKKVKGLHDYVPILTCAANEAEQIESLRGEIPGRLLFYVCCHPKYPNTFLGSPSIEARVIPWLAEKLKYDGFLRWNYTVWPDRPLENIVYRPSVWPAGDTNFVYPGPSGKPMLSLRYKWLQRGIRDFEYMQLLKETGRGHEVEKVLNHVFLFADIKDLYVGESGAELYSQDPGDYDRLYRIGSGSLTKKNG</sequence>
<organism evidence="2 3">
    <name type="scientific">Lihuaxuella thermophila</name>
    <dbReference type="NCBI Taxonomy" id="1173111"/>
    <lineage>
        <taxon>Bacteria</taxon>
        <taxon>Bacillati</taxon>
        <taxon>Bacillota</taxon>
        <taxon>Bacilli</taxon>
        <taxon>Bacillales</taxon>
        <taxon>Thermoactinomycetaceae</taxon>
        <taxon>Lihuaxuella</taxon>
    </lineage>
</organism>
<evidence type="ECO:0000313" key="2">
    <source>
        <dbReference type="EMBL" id="SEN35836.1"/>
    </source>
</evidence>
<dbReference type="Proteomes" id="UP000199695">
    <property type="component" value="Unassembled WGS sequence"/>
</dbReference>
<name>A0A1H8FVU1_9BACL</name>
<evidence type="ECO:0000313" key="3">
    <source>
        <dbReference type="Proteomes" id="UP000199695"/>
    </source>
</evidence>
<dbReference type="InterPro" id="IPR025150">
    <property type="entry name" value="GH123_cat"/>
</dbReference>
<dbReference type="STRING" id="1173111.SAMN05444955_109104"/>
<dbReference type="Pfam" id="PF13320">
    <property type="entry name" value="GH123_cat"/>
    <property type="match status" value="1"/>
</dbReference>
<accession>A0A1H8FVU1</accession>
<evidence type="ECO:0000259" key="1">
    <source>
        <dbReference type="Pfam" id="PF13320"/>
    </source>
</evidence>
<gene>
    <name evidence="2" type="ORF">SAMN05444955_109104</name>
</gene>
<keyword evidence="3" id="KW-1185">Reference proteome</keyword>
<feature type="domain" description="Glycoside hydrolase 123 catalytic" evidence="1">
    <location>
        <begin position="180"/>
        <end position="518"/>
    </location>
</feature>
<protein>
    <recommendedName>
        <fullName evidence="1">Glycoside hydrolase 123 catalytic domain-containing protein</fullName>
    </recommendedName>
</protein>
<dbReference type="EMBL" id="FOCQ01000009">
    <property type="protein sequence ID" value="SEN35836.1"/>
    <property type="molecule type" value="Genomic_DNA"/>
</dbReference>
<proteinExistence type="predicted"/>